<dbReference type="NCBIfam" id="NF003448">
    <property type="entry name" value="PRK05007.1"/>
    <property type="match status" value="1"/>
</dbReference>
<comment type="similarity">
    <text evidence="8">Belongs to the GlnD family.</text>
</comment>
<dbReference type="AlphaFoldDB" id="A0A128ETX3"/>
<dbReference type="InterPro" id="IPR043519">
    <property type="entry name" value="NT_sf"/>
</dbReference>
<evidence type="ECO:0000256" key="4">
    <source>
        <dbReference type="ARBA" id="ARBA00022801"/>
    </source>
</evidence>
<protein>
    <recommendedName>
        <fullName evidence="8">Bifunctional uridylyltransferase/uridylyl-removing enzyme</fullName>
        <shortName evidence="8">UTase/UR</shortName>
    </recommendedName>
    <alternativeName>
        <fullName evidence="8">Bifunctional [protein-PII] modification enzyme</fullName>
    </alternativeName>
    <alternativeName>
        <fullName evidence="8">Bifunctional nitrogen sensor protein</fullName>
    </alternativeName>
    <domain>
        <recommendedName>
            <fullName evidence="8">[Protein-PII] uridylyltransferase</fullName>
            <shortName evidence="8">PII uridylyltransferase</shortName>
            <shortName evidence="8">UTase</shortName>
            <ecNumber evidence="8">2.7.7.59</ecNumber>
        </recommendedName>
    </domain>
    <domain>
        <recommendedName>
            <fullName evidence="8">[Protein-PII]-UMP uridylyl-removing enzyme</fullName>
            <shortName evidence="8">UR</shortName>
            <ecNumber evidence="8">3.1.4.-</ecNumber>
        </recommendedName>
    </domain>
</protein>
<dbReference type="InterPro" id="IPR003607">
    <property type="entry name" value="HD/PDEase_dom"/>
</dbReference>
<dbReference type="InterPro" id="IPR006674">
    <property type="entry name" value="HD_domain"/>
</dbReference>
<dbReference type="CDD" id="cd05401">
    <property type="entry name" value="NT_GlnE_GlnD_like"/>
    <property type="match status" value="1"/>
</dbReference>
<dbReference type="GO" id="GO:0008081">
    <property type="term" value="F:phosphoric diester hydrolase activity"/>
    <property type="evidence" value="ECO:0007669"/>
    <property type="project" value="UniProtKB-UniRule"/>
</dbReference>
<keyword evidence="6 8" id="KW-0511">Multifunctional enzyme</keyword>
<dbReference type="SMART" id="SM00471">
    <property type="entry name" value="HDc"/>
    <property type="match status" value="1"/>
</dbReference>
<name>A0A128ETX3_9GAMM</name>
<dbReference type="RefSeq" id="WP_062705267.1">
    <property type="nucleotide sequence ID" value="NZ_CAWRCI010000002.1"/>
</dbReference>
<dbReference type="InterPro" id="IPR002934">
    <property type="entry name" value="Polymerase_NTP_transf_dom"/>
</dbReference>
<dbReference type="SUPFAM" id="SSF55021">
    <property type="entry name" value="ACT-like"/>
    <property type="match status" value="2"/>
</dbReference>
<reference evidence="12" key="1">
    <citation type="submission" date="2016-02" db="EMBL/GenBank/DDBJ databases">
        <authorList>
            <person name="Rodrigo-Torres Lidia"/>
            <person name="Arahal R.David."/>
        </authorList>
    </citation>
    <scope>NUCLEOTIDE SEQUENCE [LARGE SCALE GENOMIC DNA]</scope>
    <source>
        <strain evidence="12">CECT 8713</strain>
    </source>
</reference>
<dbReference type="InterPro" id="IPR045865">
    <property type="entry name" value="ACT-like_dom_sf"/>
</dbReference>
<comment type="catalytic activity">
    <reaction evidence="8">
        <text>[protein-PII]-uridylyl-L-tyrosine + H2O = [protein-PII]-L-tyrosine + UMP + H(+)</text>
        <dbReference type="Rhea" id="RHEA:48600"/>
        <dbReference type="Rhea" id="RHEA-COMP:12147"/>
        <dbReference type="Rhea" id="RHEA-COMP:12148"/>
        <dbReference type="ChEBI" id="CHEBI:15377"/>
        <dbReference type="ChEBI" id="CHEBI:15378"/>
        <dbReference type="ChEBI" id="CHEBI:46858"/>
        <dbReference type="ChEBI" id="CHEBI:57865"/>
        <dbReference type="ChEBI" id="CHEBI:90602"/>
    </reaction>
</comment>
<dbReference type="InterPro" id="IPR013546">
    <property type="entry name" value="PII_UdlTrfase/GS_AdlTrfase"/>
</dbReference>
<dbReference type="OrthoDB" id="9758038at2"/>
<dbReference type="Pfam" id="PF01842">
    <property type="entry name" value="ACT"/>
    <property type="match status" value="1"/>
</dbReference>
<feature type="region of interest" description="Uridylyltransferase" evidence="8">
    <location>
        <begin position="1"/>
        <end position="334"/>
    </location>
</feature>
<dbReference type="HAMAP" id="MF_00277">
    <property type="entry name" value="PII_uridylyl_transf"/>
    <property type="match status" value="1"/>
</dbReference>
<dbReference type="PROSITE" id="PS51831">
    <property type="entry name" value="HD"/>
    <property type="match status" value="1"/>
</dbReference>
<evidence type="ECO:0000313" key="11">
    <source>
        <dbReference type="EMBL" id="CZF78013.1"/>
    </source>
</evidence>
<dbReference type="CDD" id="cd04899">
    <property type="entry name" value="ACT_ACR-UUR-like_2"/>
    <property type="match status" value="1"/>
</dbReference>
<dbReference type="GO" id="GO:0006808">
    <property type="term" value="P:regulation of nitrogen utilization"/>
    <property type="evidence" value="ECO:0007669"/>
    <property type="project" value="UniProtKB-UniRule"/>
</dbReference>
<keyword evidence="2 8" id="KW-0548">Nucleotidyltransferase</keyword>
<dbReference type="PANTHER" id="PTHR47320">
    <property type="entry name" value="BIFUNCTIONAL URIDYLYLTRANSFERASE/URIDYLYL-REMOVING ENZYME"/>
    <property type="match status" value="1"/>
</dbReference>
<comment type="catalytic activity">
    <reaction evidence="8">
        <text>[protein-PII]-L-tyrosine + UTP = [protein-PII]-uridylyl-L-tyrosine + diphosphate</text>
        <dbReference type="Rhea" id="RHEA:13673"/>
        <dbReference type="Rhea" id="RHEA-COMP:12147"/>
        <dbReference type="Rhea" id="RHEA-COMP:12148"/>
        <dbReference type="ChEBI" id="CHEBI:33019"/>
        <dbReference type="ChEBI" id="CHEBI:46398"/>
        <dbReference type="ChEBI" id="CHEBI:46858"/>
        <dbReference type="ChEBI" id="CHEBI:90602"/>
        <dbReference type="EC" id="2.7.7.59"/>
    </reaction>
</comment>
<dbReference type="CDD" id="cd04900">
    <property type="entry name" value="ACT_UUR-like_1"/>
    <property type="match status" value="1"/>
</dbReference>
<keyword evidence="1 8" id="KW-0808">Transferase</keyword>
<feature type="domain" description="ACT" evidence="9">
    <location>
        <begin position="694"/>
        <end position="778"/>
    </location>
</feature>
<keyword evidence="4 8" id="KW-0378">Hydrolase</keyword>
<comment type="function">
    <text evidence="8">Modifies, by uridylylation and deuridylylation, the PII regulatory proteins (GlnB and homologs), in response to the nitrogen status of the cell that GlnD senses through the glutamine level. Under low glutamine levels, catalyzes the conversion of the PII proteins and UTP to PII-UMP and PPi, while under higher glutamine levels, GlnD hydrolyzes PII-UMP to PII and UMP (deuridylylation). Thus, controls uridylylation state and activity of the PII proteins, and plays an important role in the regulation of nitrogen metabolism.</text>
</comment>
<dbReference type="Pfam" id="PF01966">
    <property type="entry name" value="HD"/>
    <property type="match status" value="1"/>
</dbReference>
<comment type="activity regulation">
    <text evidence="8">Uridylyltransferase (UTase) activity is inhibited by glutamine, while glutamine activates uridylyl-removing (UR) activity.</text>
</comment>
<proteinExistence type="inferred from homology"/>
<dbReference type="SUPFAM" id="SSF81301">
    <property type="entry name" value="Nucleotidyltransferase"/>
    <property type="match status" value="1"/>
</dbReference>
<comment type="domain">
    <text evidence="8">Has four distinct domains: an N-terminal nucleotidyltransferase (NT) domain responsible for UTase activity, a central HD domain that encodes UR activity, and two C-terminal ACT domains that seem to have a role in glutamine sensing.</text>
</comment>
<feature type="domain" description="HD" evidence="10">
    <location>
        <begin position="453"/>
        <end position="575"/>
    </location>
</feature>
<keyword evidence="5 8" id="KW-0460">Magnesium</keyword>
<evidence type="ECO:0000256" key="2">
    <source>
        <dbReference type="ARBA" id="ARBA00022695"/>
    </source>
</evidence>
<dbReference type="GO" id="GO:0008893">
    <property type="term" value="F:guanosine-3',5'-bis(diphosphate) 3'-diphosphatase activity"/>
    <property type="evidence" value="ECO:0007669"/>
    <property type="project" value="UniProtKB-EC"/>
</dbReference>
<comment type="catalytic activity">
    <reaction evidence="7">
        <text>guanosine 3',5'-bis(diphosphate) + H2O = GDP + diphosphate + H(+)</text>
        <dbReference type="Rhea" id="RHEA:14253"/>
        <dbReference type="ChEBI" id="CHEBI:15377"/>
        <dbReference type="ChEBI" id="CHEBI:15378"/>
        <dbReference type="ChEBI" id="CHEBI:33019"/>
        <dbReference type="ChEBI" id="CHEBI:58189"/>
        <dbReference type="ChEBI" id="CHEBI:77828"/>
        <dbReference type="EC" id="3.1.7.2"/>
    </reaction>
</comment>
<dbReference type="EC" id="3.1.4.-" evidence="8"/>
<dbReference type="GO" id="GO:0008773">
    <property type="term" value="F:[protein-PII] uridylyltransferase activity"/>
    <property type="evidence" value="ECO:0007669"/>
    <property type="project" value="UniProtKB-UniRule"/>
</dbReference>
<evidence type="ECO:0000259" key="10">
    <source>
        <dbReference type="PROSITE" id="PS51831"/>
    </source>
</evidence>
<evidence type="ECO:0000256" key="3">
    <source>
        <dbReference type="ARBA" id="ARBA00022737"/>
    </source>
</evidence>
<dbReference type="NCBIfam" id="TIGR01693">
    <property type="entry name" value="UTase_glnD"/>
    <property type="match status" value="1"/>
</dbReference>
<dbReference type="PANTHER" id="PTHR47320:SF1">
    <property type="entry name" value="BIFUNCTIONAL URIDYLYLTRANSFERASE_URIDYLYL-REMOVING ENZYME"/>
    <property type="match status" value="1"/>
</dbReference>
<dbReference type="NCBIfam" id="NF002487">
    <property type="entry name" value="PRK01759.1"/>
    <property type="match status" value="1"/>
</dbReference>
<dbReference type="Pfam" id="PF08335">
    <property type="entry name" value="GlnD_UR_UTase"/>
    <property type="match status" value="1"/>
</dbReference>
<feature type="region of interest" description="Uridylyl-removing" evidence="8">
    <location>
        <begin position="335"/>
        <end position="693"/>
    </location>
</feature>
<dbReference type="InterPro" id="IPR002912">
    <property type="entry name" value="ACT_dom"/>
</dbReference>
<sequence length="873" mass="100491">MNDVLLSPNELTAEQLNLTELKNQLSLFGEQQKAAFLERKPVTDLVYQRSDYIDAVLERLWQHFEFHHHPNLSLIAVGGYGRRELHPLSDIDLLILSENGVDKSYQTRLSEFVTLLWDLKLEVGHSVRTLAECIDVGLDDLTVATNLQESRLLCGSERIFHELKNRIHSEQFWPSEKFFKAKIKEQKERHARYHDTAYSLEPDIKSSPGGLRDIHTLSWIARRHFGATSLREMSKYGFLTDAEFRELDECQTMLWRIRFALHLELRRYDNRLTFAHQPSVAETLGYQGEGNRGIELMMKDFYRTLGRVSELNKMLIRLFAQAIENEPDSKTIEVLSDDFQRHGRQIEARKPALFQARPDTIIDMFLHIANDKSIESISAPTLRQLRTARRRLNRFLCDVPEAKEKFIALTRHPNALHKAFPLMHKHGVLSAYLPQWSQIVGQMQFDLFHAYTVDEHTIRLLKHINGYSYEENRDKHPICCDVYPRLAKPELLLLAAIFHDIGKGRGGDHSEIGAEEAYSFCIDHGFSRPEANLVSWLVGNHLLMSVTAQRRDIYDPEVITEFAQKVRDEERLDYLICLTVADINATNPELWNSWKRTLLAELYYSTQKALRRGLENPPDIRERIRHNQHLASALLRKHGHTPREIELLWQRFKADYFLRHTHKQIAWHSEHILSHEGDEPLVLVSKNATRGGTEIFVYSQDRPSLFARVVAALDKKNLSVHDAQIMTSKDGFALDTFMVLDSHNEAIQPDRHEKIREGVTLALTQDGPITIPVKRASRKLMAFNVKTQVSFLPTRTGRRTLLELVALDTPGLLARVGAVFAREGVSLQAAKITTIGERAEDFFIVTDGERQALSDELQKTLREALFDALNDAS</sequence>
<dbReference type="EMBL" id="FIZY01000002">
    <property type="protein sequence ID" value="CZF78013.1"/>
    <property type="molecule type" value="Genomic_DNA"/>
</dbReference>
<dbReference type="Gene3D" id="1.10.3210.10">
    <property type="entry name" value="Hypothetical protein af1432"/>
    <property type="match status" value="1"/>
</dbReference>
<dbReference type="SUPFAM" id="SSF81593">
    <property type="entry name" value="Nucleotidyltransferase substrate binding subunit/domain"/>
    <property type="match status" value="1"/>
</dbReference>
<dbReference type="PIRSF" id="PIRSF006288">
    <property type="entry name" value="PII_uridyltransf"/>
    <property type="match status" value="1"/>
</dbReference>
<accession>A0A128ETX3</accession>
<evidence type="ECO:0000256" key="7">
    <source>
        <dbReference type="ARBA" id="ARBA00047968"/>
    </source>
</evidence>
<dbReference type="Proteomes" id="UP000073601">
    <property type="component" value="Unassembled WGS sequence"/>
</dbReference>
<evidence type="ECO:0000256" key="8">
    <source>
        <dbReference type="HAMAP-Rule" id="MF_00277"/>
    </source>
</evidence>
<organism evidence="11 12">
    <name type="scientific">Grimontia marina</name>
    <dbReference type="NCBI Taxonomy" id="646534"/>
    <lineage>
        <taxon>Bacteria</taxon>
        <taxon>Pseudomonadati</taxon>
        <taxon>Pseudomonadota</taxon>
        <taxon>Gammaproteobacteria</taxon>
        <taxon>Vibrionales</taxon>
        <taxon>Vibrionaceae</taxon>
        <taxon>Grimontia</taxon>
    </lineage>
</organism>
<dbReference type="PROSITE" id="PS51671">
    <property type="entry name" value="ACT"/>
    <property type="match status" value="2"/>
</dbReference>
<comment type="cofactor">
    <cofactor evidence="8">
        <name>Mg(2+)</name>
        <dbReference type="ChEBI" id="CHEBI:18420"/>
    </cofactor>
</comment>
<evidence type="ECO:0000256" key="6">
    <source>
        <dbReference type="ARBA" id="ARBA00023268"/>
    </source>
</evidence>
<dbReference type="EC" id="2.7.7.59" evidence="8"/>
<dbReference type="Pfam" id="PF01909">
    <property type="entry name" value="NTP_transf_2"/>
    <property type="match status" value="1"/>
</dbReference>
<dbReference type="CDD" id="cd00077">
    <property type="entry name" value="HDc"/>
    <property type="match status" value="1"/>
</dbReference>
<keyword evidence="3" id="KW-0677">Repeat</keyword>
<evidence type="ECO:0000313" key="12">
    <source>
        <dbReference type="Proteomes" id="UP000073601"/>
    </source>
</evidence>
<evidence type="ECO:0000256" key="5">
    <source>
        <dbReference type="ARBA" id="ARBA00022842"/>
    </source>
</evidence>
<feature type="domain" description="ACT" evidence="9">
    <location>
        <begin position="801"/>
        <end position="873"/>
    </location>
</feature>
<gene>
    <name evidence="8 11" type="primary">glnD</name>
    <name evidence="11" type="ORF">GMA8713_00411</name>
</gene>
<keyword evidence="12" id="KW-1185">Reference proteome</keyword>
<evidence type="ECO:0000256" key="1">
    <source>
        <dbReference type="ARBA" id="ARBA00022679"/>
    </source>
</evidence>
<evidence type="ECO:0000259" key="9">
    <source>
        <dbReference type="PROSITE" id="PS51671"/>
    </source>
</evidence>
<dbReference type="SUPFAM" id="SSF109604">
    <property type="entry name" value="HD-domain/PDEase-like"/>
    <property type="match status" value="1"/>
</dbReference>
<dbReference type="InterPro" id="IPR010043">
    <property type="entry name" value="UTase/UR"/>
</dbReference>